<dbReference type="GO" id="GO:0005737">
    <property type="term" value="C:cytoplasm"/>
    <property type="evidence" value="ECO:0007669"/>
    <property type="project" value="TreeGrafter"/>
</dbReference>
<evidence type="ECO:0000313" key="3">
    <source>
        <dbReference type="EMBL" id="SDE48753.1"/>
    </source>
</evidence>
<dbReference type="PANTHER" id="PTHR15032:SF4">
    <property type="entry name" value="N-ACYL-PHOSPHATIDYLETHANOLAMINE-HYDROLYZING PHOSPHOLIPASE D"/>
    <property type="match status" value="1"/>
</dbReference>
<dbReference type="InterPro" id="IPR036866">
    <property type="entry name" value="RibonucZ/Hydroxyglut_hydro"/>
</dbReference>
<dbReference type="eggNOG" id="COG2220">
    <property type="taxonomic scope" value="Bacteria"/>
</dbReference>
<dbReference type="RefSeq" id="WP_074537256.1">
    <property type="nucleotide sequence ID" value="NZ_FNBD01000001.1"/>
</dbReference>
<dbReference type="EMBL" id="FNBD01000001">
    <property type="protein sequence ID" value="SDE48753.1"/>
    <property type="molecule type" value="Genomic_DNA"/>
</dbReference>
<keyword evidence="4" id="KW-1185">Reference proteome</keyword>
<keyword evidence="1" id="KW-0812">Transmembrane</keyword>
<feature type="domain" description="Metallo-beta-lactamase" evidence="2">
    <location>
        <begin position="128"/>
        <end position="324"/>
    </location>
</feature>
<keyword evidence="1" id="KW-1133">Transmembrane helix</keyword>
<dbReference type="SUPFAM" id="SSF56281">
    <property type="entry name" value="Metallo-hydrolase/oxidoreductase"/>
    <property type="match status" value="1"/>
</dbReference>
<dbReference type="AlphaFoldDB" id="A0A1G7DB67"/>
<dbReference type="Gene3D" id="3.60.15.10">
    <property type="entry name" value="Ribonuclease Z/Hydroxyacylglutathione hydrolase-like"/>
    <property type="match status" value="1"/>
</dbReference>
<keyword evidence="1" id="KW-0472">Membrane</keyword>
<evidence type="ECO:0000259" key="2">
    <source>
        <dbReference type="Pfam" id="PF12706"/>
    </source>
</evidence>
<gene>
    <name evidence="3" type="ORF">SAMN04487992_101455</name>
</gene>
<evidence type="ECO:0000313" key="4">
    <source>
        <dbReference type="Proteomes" id="UP000182114"/>
    </source>
</evidence>
<name>A0A1G7DB67_9FLAO</name>
<reference evidence="4" key="1">
    <citation type="submission" date="2016-10" db="EMBL/GenBank/DDBJ databases">
        <authorList>
            <person name="Varghese N."/>
            <person name="Submissions S."/>
        </authorList>
    </citation>
    <scope>NUCLEOTIDE SEQUENCE [LARGE SCALE GENOMIC DNA]</scope>
    <source>
        <strain evidence="4">DSM 24729</strain>
    </source>
</reference>
<dbReference type="PANTHER" id="PTHR15032">
    <property type="entry name" value="N-ACYL-PHOSPHATIDYLETHANOLAMINE-HYDROLYZING PHOSPHOLIPASE D"/>
    <property type="match status" value="1"/>
</dbReference>
<organism evidence="3 4">
    <name type="scientific">Cellulophaga baltica</name>
    <dbReference type="NCBI Taxonomy" id="76594"/>
    <lineage>
        <taxon>Bacteria</taxon>
        <taxon>Pseudomonadati</taxon>
        <taxon>Bacteroidota</taxon>
        <taxon>Flavobacteriia</taxon>
        <taxon>Flavobacteriales</taxon>
        <taxon>Flavobacteriaceae</taxon>
        <taxon>Cellulophaga</taxon>
    </lineage>
</organism>
<evidence type="ECO:0000256" key="1">
    <source>
        <dbReference type="SAM" id="Phobius"/>
    </source>
</evidence>
<protein>
    <submittedName>
        <fullName evidence="3">L-ascorbate metabolism protein UlaG, beta-lactamase superfamily</fullName>
    </submittedName>
</protein>
<feature type="transmembrane region" description="Helical" evidence="1">
    <location>
        <begin position="9"/>
        <end position="27"/>
    </location>
</feature>
<proteinExistence type="predicted"/>
<dbReference type="Proteomes" id="UP000182114">
    <property type="component" value="Unassembled WGS sequence"/>
</dbReference>
<accession>A0A1G7DB67</accession>
<sequence length="377" mass="43057">MVKQILKKIIIIVLAIIGFAIVFYFLFTNFYPSFGGEVSKARKLVYQKSPQFKKGIFNNHKAVPKDLNFSETLKLSYTFLTTKVPNGRPKKDLKVHKLDPAAVADYAKEARLVWYGHSSFLLQLQGKTILLDPMLGKVAAPHPLLGEDRFNKDFPLAVEKLGTIDAVLFSHDHYDHLDYETILKIKDKTKQFYVPLGLGVHLEAWGVSKDRITELDWWQETHLEELTLVCTPAQHFSGRKFNTTQSTLWSSWVIQSEDENIYFSGDSGYASHFKEIGEKYGPFDIALMECGQYDKMWPDIHMMPEETAQAGIDIKARKIMPIHWAGFKLALHDWTDPVTRLKVAADKLNLPILTPELGAEIKVKDSINTTSNWWQGL</sequence>
<dbReference type="Pfam" id="PF12706">
    <property type="entry name" value="Lactamase_B_2"/>
    <property type="match status" value="1"/>
</dbReference>
<dbReference type="InterPro" id="IPR001279">
    <property type="entry name" value="Metallo-B-lactamas"/>
</dbReference>